<dbReference type="SMART" id="SM00239">
    <property type="entry name" value="C2"/>
    <property type="match status" value="1"/>
</dbReference>
<dbReference type="Pfam" id="PF24656">
    <property type="entry name" value="CEPT76_peptidase"/>
    <property type="match status" value="1"/>
</dbReference>
<reference evidence="4" key="1">
    <citation type="submission" date="2019-08" db="EMBL/GenBank/DDBJ databases">
        <title>The genome of the North American firefly Photinus pyralis.</title>
        <authorList>
            <consortium name="Photinus pyralis genome working group"/>
            <person name="Fallon T.R."/>
            <person name="Sander Lower S.E."/>
            <person name="Weng J.-K."/>
        </authorList>
    </citation>
    <scope>NUCLEOTIDE SEQUENCE</scope>
    <source>
        <strain evidence="4">TRF0915ILg1</strain>
        <tissue evidence="4">Whole body</tissue>
    </source>
</reference>
<dbReference type="PANTHER" id="PTHR20837:SF0">
    <property type="entry name" value="COILED-COIL AND C2 DOMAIN-CONTAINING PROTEIN 2A"/>
    <property type="match status" value="1"/>
</dbReference>
<dbReference type="EMBL" id="VTPC01001193">
    <property type="protein sequence ID" value="KAF2902764.1"/>
    <property type="molecule type" value="Genomic_DNA"/>
</dbReference>
<evidence type="ECO:0000256" key="2">
    <source>
        <dbReference type="SAM" id="MobiDB-lite"/>
    </source>
</evidence>
<sequence length="1527" mass="176979">MSSSVDENIELLEITSPSSTKSYIKTKLKIADNKVGSPPTSSPAHSAKGKPPQPKPRKLALATIKKHKRKLSRTATEATSESQETSNSIKEKHDDFTESIFSSKSDTRSYREKFKERFESVKRQAGKSVSKAHTLRTSTENVKSLKRNLHLIKKENEEIENVLQNYQKNKVQRDGETESVSKIEAYNFFCGENNEDSDVENKETIDLKDFSKSTDVLIAVTDKDDEEPIQFTPADNLYFNIKLSENELYWKPSRNRPKITEKIESEEPRLLAEEGYYVDEKPKLASSHLAILEQRLLSVGEKKWFNCEGELNLLPNPSIETSYKPYLYKQVNKDLETEYVSATIDAVSNEDIFIPHSNILDISILSIKLKHHPLFSPEHVLEQRLITFYDLYKQKLNGNKLERISKRLDALRNTKKNIEATPNSNSEINLKKLEDCINNIRKLRELYFEESRQNREILKSILQTWKDIKKIRQTNNYSNTAIKLNIRKEKCNYEQERRVWDANIEEACNETVSELELELQKRMLNYKKELEQWKLEVEDQEHSEEEIPKKPKKPTKSIDHDIIAQEVSDRFNECFKPPGEPILHFNLSYDNEISDKIENSKEKLRRNVVATTKIYLRLICNKMEVCKSKIVPLTERFTCFIDESFSVQLSTIPEYLIIEVHEQPSTLLKRKLGEIKVVIPPRNVTMAQSKIIEEYFEKDEIVHYKHEGVGSGIEFKKIFPDNNEEDERILYTSGIITCKTGWDISTIDAHVFEETSELEVVQDLLNEDGTINVKKLIEWANENNPDPQDPKNSALYEYIKNYEEDIGIIQNSTKSYFRCNPDMAPFEFCEPKDIEENLRFKVLELRDRNEPEFVGMVVPNRLKEIPADILSDYNRRRKEEGKNLIEDDFDYDEDEIDSKRVHGRKYLKQVYTKVFQQCRNAENNLIYEDVVNEKLLPHIENLTKNIISNILSWFQFQPTINILTPKPTRKTASKITDFNASVKIKINIKSAMNVPLRNAVRSMRSMSNENSEETTVKPFVVATYQNVSLHTAVVDGTDPVYNEELILPLETANTDYLSPNSLSGSIVIRLFDEVTITTRNGNAKARNWLGSIEIPVSAIAYNNKMEGLFKLRKPTNLLGYEQEVDDAYSNTRVSNARQAAVQHTYLSLKVTLQPNIPKLTQSMDELETTELPYIKQHILNWNEAYNNEYPNRKFSAFAVDINGKTTCVTRYIRPLEPPQLNLDRFDVSLEQCARYVSMIPFTDSNKFYQNVWLSTEQLLKLMVGSVIDHAIALTCYLTSLDLETWLLLGYGLLHGTTAYVLIREYNRESQIPLHFIYDVVTATKYDIMDVLCPLQKIFCVINEQNVWGNVQRTDQIQLTRFDFMRRSDWLPLFTNQVSAPTNSVQQKLIYSVTPDIKQLEVRIDKKIRKKISKLRKHERTVWNHHLSRAFKNTVIKNETGSMLGRRNSELYPEIRNFTSSNFINGYIINMPYTTVSTILATIVATGVHLYEGVDTEFGLAVKIYPYPNHVLAVWICFAAIISRQLDF</sequence>
<evidence type="ECO:0000256" key="1">
    <source>
        <dbReference type="SAM" id="Coils"/>
    </source>
</evidence>
<organism evidence="4 5">
    <name type="scientific">Ignelater luminosus</name>
    <name type="common">Cucubano</name>
    <name type="synonym">Pyrophorus luminosus</name>
    <dbReference type="NCBI Taxonomy" id="2038154"/>
    <lineage>
        <taxon>Eukaryota</taxon>
        <taxon>Metazoa</taxon>
        <taxon>Ecdysozoa</taxon>
        <taxon>Arthropoda</taxon>
        <taxon>Hexapoda</taxon>
        <taxon>Insecta</taxon>
        <taxon>Pterygota</taxon>
        <taxon>Neoptera</taxon>
        <taxon>Endopterygota</taxon>
        <taxon>Coleoptera</taxon>
        <taxon>Polyphaga</taxon>
        <taxon>Elateriformia</taxon>
        <taxon>Elateroidea</taxon>
        <taxon>Elateridae</taxon>
        <taxon>Agrypninae</taxon>
        <taxon>Pyrophorini</taxon>
        <taxon>Ignelater</taxon>
    </lineage>
</organism>
<feature type="coiled-coil region" evidence="1">
    <location>
        <begin position="135"/>
        <end position="172"/>
    </location>
</feature>
<keyword evidence="5" id="KW-1185">Reference proteome</keyword>
<dbReference type="SUPFAM" id="SSF49562">
    <property type="entry name" value="C2 domain (Calcium/lipid-binding domain, CaLB)"/>
    <property type="match status" value="1"/>
</dbReference>
<name>A0A8K0DEK1_IGNLU</name>
<dbReference type="OrthoDB" id="2162143at2759"/>
<feature type="compositionally biased region" description="Low complexity" evidence="2">
    <location>
        <begin position="73"/>
        <end position="86"/>
    </location>
</feature>
<dbReference type="InterPro" id="IPR000008">
    <property type="entry name" value="C2_dom"/>
</dbReference>
<accession>A0A8K0DEK1</accession>
<dbReference type="InterPro" id="IPR056290">
    <property type="entry name" value="CEPT76/DRC7_peptidase-like_dom"/>
</dbReference>
<dbReference type="InterPro" id="IPR056288">
    <property type="entry name" value="CEP76_C"/>
</dbReference>
<keyword evidence="1" id="KW-0175">Coiled coil</keyword>
<dbReference type="InterPro" id="IPR028928">
    <property type="entry name" value="CC2D2AN-C2"/>
</dbReference>
<dbReference type="PANTHER" id="PTHR20837">
    <property type="entry name" value="CENTROSOMAL PROTEIN-RELATED"/>
    <property type="match status" value="1"/>
</dbReference>
<evidence type="ECO:0000259" key="3">
    <source>
        <dbReference type="SMART" id="SM00239"/>
    </source>
</evidence>
<dbReference type="InterPro" id="IPR052434">
    <property type="entry name" value="Tectonic-like_complex_comp"/>
</dbReference>
<evidence type="ECO:0000313" key="5">
    <source>
        <dbReference type="Proteomes" id="UP000801492"/>
    </source>
</evidence>
<evidence type="ECO:0000313" key="4">
    <source>
        <dbReference type="EMBL" id="KAF2902764.1"/>
    </source>
</evidence>
<dbReference type="InterPro" id="IPR041510">
    <property type="entry name" value="DUF5523"/>
</dbReference>
<dbReference type="InterPro" id="IPR035892">
    <property type="entry name" value="C2_domain_sf"/>
</dbReference>
<dbReference type="Pfam" id="PF00168">
    <property type="entry name" value="C2"/>
    <property type="match status" value="1"/>
</dbReference>
<gene>
    <name evidence="4" type="ORF">ILUMI_03429</name>
</gene>
<comment type="caution">
    <text evidence="4">The sequence shown here is derived from an EMBL/GenBank/DDBJ whole genome shotgun (WGS) entry which is preliminary data.</text>
</comment>
<protein>
    <recommendedName>
        <fullName evidence="3">C2 domain-containing protein</fullName>
    </recommendedName>
</protein>
<dbReference type="GO" id="GO:0035869">
    <property type="term" value="C:ciliary transition zone"/>
    <property type="evidence" value="ECO:0007669"/>
    <property type="project" value="TreeGrafter"/>
</dbReference>
<proteinExistence type="predicted"/>
<dbReference type="Gene3D" id="2.60.40.150">
    <property type="entry name" value="C2 domain"/>
    <property type="match status" value="1"/>
</dbReference>
<dbReference type="GO" id="GO:1905515">
    <property type="term" value="P:non-motile cilium assembly"/>
    <property type="evidence" value="ECO:0007669"/>
    <property type="project" value="TreeGrafter"/>
</dbReference>
<feature type="coiled-coil region" evidence="1">
    <location>
        <begin position="516"/>
        <end position="543"/>
    </location>
</feature>
<dbReference type="Pfam" id="PF24652">
    <property type="entry name" value="CEP76_C"/>
    <property type="match status" value="1"/>
</dbReference>
<dbReference type="Pfam" id="PF17661">
    <property type="entry name" value="DUF5523"/>
    <property type="match status" value="1"/>
</dbReference>
<feature type="region of interest" description="Disordered" evidence="2">
    <location>
        <begin position="30"/>
        <end position="96"/>
    </location>
</feature>
<dbReference type="Proteomes" id="UP000801492">
    <property type="component" value="Unassembled WGS sequence"/>
</dbReference>
<feature type="domain" description="C2" evidence="3">
    <location>
        <begin position="983"/>
        <end position="1108"/>
    </location>
</feature>
<dbReference type="GO" id="GO:1904491">
    <property type="term" value="P:protein localization to ciliary transition zone"/>
    <property type="evidence" value="ECO:0007669"/>
    <property type="project" value="TreeGrafter"/>
</dbReference>
<dbReference type="Pfam" id="PF15625">
    <property type="entry name" value="CC2D2AN-C2"/>
    <property type="match status" value="1"/>
</dbReference>